<dbReference type="Proteomes" id="UP000507470">
    <property type="component" value="Unassembled WGS sequence"/>
</dbReference>
<dbReference type="SUPFAM" id="SSF52467">
    <property type="entry name" value="DHS-like NAD/FAD-binding domain"/>
    <property type="match status" value="1"/>
</dbReference>
<dbReference type="InterPro" id="IPR029035">
    <property type="entry name" value="DHS-like_NAD/FAD-binding_dom"/>
</dbReference>
<dbReference type="GO" id="GO:0005654">
    <property type="term" value="C:nucleoplasm"/>
    <property type="evidence" value="ECO:0007669"/>
    <property type="project" value="TreeGrafter"/>
</dbReference>
<dbReference type="InterPro" id="IPR050134">
    <property type="entry name" value="NAD-dep_sirtuin_deacylases"/>
</dbReference>
<organism evidence="2 3">
    <name type="scientific">Mytilus coruscus</name>
    <name type="common">Sea mussel</name>
    <dbReference type="NCBI Taxonomy" id="42192"/>
    <lineage>
        <taxon>Eukaryota</taxon>
        <taxon>Metazoa</taxon>
        <taxon>Spiralia</taxon>
        <taxon>Lophotrochozoa</taxon>
        <taxon>Mollusca</taxon>
        <taxon>Bivalvia</taxon>
        <taxon>Autobranchia</taxon>
        <taxon>Pteriomorphia</taxon>
        <taxon>Mytilida</taxon>
        <taxon>Mytiloidea</taxon>
        <taxon>Mytilidae</taxon>
        <taxon>Mytilinae</taxon>
        <taxon>Mytilus</taxon>
    </lineage>
</organism>
<protein>
    <submittedName>
        <fullName evidence="2">SIRT1</fullName>
        <ecNumber evidence="2">2.3.1.286</ecNumber>
    </submittedName>
</protein>
<dbReference type="GO" id="GO:0003714">
    <property type="term" value="F:transcription corepressor activity"/>
    <property type="evidence" value="ECO:0007669"/>
    <property type="project" value="TreeGrafter"/>
</dbReference>
<sequence>MESAELPRKMAAQPLKNEPPVKRQKLNEEDDNDSDEQGCSNISKDNEAGNTEQVHKTETQIDNSDNCSEISNLSGLSEEAWKPTSGAMSWIHKQIMNGVNPRPILNGLIPDDTLIPNDIDDFTLWKIVINIMSEPPPRKKLSHINTLQDVIQLLQNCKNIMVLTGAGVSVSCGIPDFDLEMESMLALL</sequence>
<proteinExistence type="predicted"/>
<feature type="compositionally biased region" description="Polar residues" evidence="1">
    <location>
        <begin position="37"/>
        <end position="51"/>
    </location>
</feature>
<dbReference type="Gene3D" id="3.40.50.1220">
    <property type="entry name" value="TPP-binding domain"/>
    <property type="match status" value="1"/>
</dbReference>
<gene>
    <name evidence="2" type="ORF">MCOR_42874</name>
</gene>
<evidence type="ECO:0000313" key="2">
    <source>
        <dbReference type="EMBL" id="CAC5409616.1"/>
    </source>
</evidence>
<dbReference type="GO" id="GO:0005637">
    <property type="term" value="C:nuclear inner membrane"/>
    <property type="evidence" value="ECO:0007669"/>
    <property type="project" value="TreeGrafter"/>
</dbReference>
<evidence type="ECO:0000256" key="1">
    <source>
        <dbReference type="SAM" id="MobiDB-lite"/>
    </source>
</evidence>
<dbReference type="GO" id="GO:0002039">
    <property type="term" value="F:p53 binding"/>
    <property type="evidence" value="ECO:0007669"/>
    <property type="project" value="TreeGrafter"/>
</dbReference>
<feature type="region of interest" description="Disordered" evidence="1">
    <location>
        <begin position="1"/>
        <end position="51"/>
    </location>
</feature>
<dbReference type="PANTHER" id="PTHR11085">
    <property type="entry name" value="NAD-DEPENDENT PROTEIN DEACYLASE SIRTUIN-5, MITOCHONDRIAL-RELATED"/>
    <property type="match status" value="1"/>
</dbReference>
<keyword evidence="2" id="KW-0808">Transferase</keyword>
<dbReference type="AlphaFoldDB" id="A0A6J8DNB0"/>
<dbReference type="OrthoDB" id="424302at2759"/>
<evidence type="ECO:0000313" key="3">
    <source>
        <dbReference type="Proteomes" id="UP000507470"/>
    </source>
</evidence>
<dbReference type="EMBL" id="CACVKT020007645">
    <property type="protein sequence ID" value="CAC5409616.1"/>
    <property type="molecule type" value="Genomic_DNA"/>
</dbReference>
<dbReference type="EC" id="2.3.1.286" evidence="2"/>
<dbReference type="GO" id="GO:0033553">
    <property type="term" value="C:rDNA heterochromatin"/>
    <property type="evidence" value="ECO:0007669"/>
    <property type="project" value="TreeGrafter"/>
</dbReference>
<keyword evidence="3" id="KW-1185">Reference proteome</keyword>
<name>A0A6J8DNB0_MYTCO</name>
<dbReference type="PANTHER" id="PTHR11085:SF9">
    <property type="entry name" value="NAD-DEPENDENT PROTEIN DEACETYLASE SIRTUIN-1"/>
    <property type="match status" value="1"/>
</dbReference>
<accession>A0A6J8DNB0</accession>
<dbReference type="GO" id="GO:0017136">
    <property type="term" value="F:histone deacetylase activity, NAD-dependent"/>
    <property type="evidence" value="ECO:0007669"/>
    <property type="project" value="TreeGrafter"/>
</dbReference>
<keyword evidence="2" id="KW-0012">Acyltransferase</keyword>
<reference evidence="2 3" key="1">
    <citation type="submission" date="2020-06" db="EMBL/GenBank/DDBJ databases">
        <authorList>
            <person name="Li R."/>
            <person name="Bekaert M."/>
        </authorList>
    </citation>
    <scope>NUCLEOTIDE SEQUENCE [LARGE SCALE GENOMIC DNA]</scope>
    <source>
        <strain evidence="3">wild</strain>
    </source>
</reference>
<dbReference type="GO" id="GO:0070403">
    <property type="term" value="F:NAD+ binding"/>
    <property type="evidence" value="ECO:0007669"/>
    <property type="project" value="TreeGrafter"/>
</dbReference>